<keyword evidence="1" id="KW-0732">Signal</keyword>
<evidence type="ECO:0000256" key="1">
    <source>
        <dbReference type="SAM" id="SignalP"/>
    </source>
</evidence>
<reference evidence="2" key="1">
    <citation type="submission" date="2023-07" db="EMBL/GenBank/DDBJ databases">
        <title>draft genome sequence of fig (Ficus carica).</title>
        <authorList>
            <person name="Takahashi T."/>
            <person name="Nishimura K."/>
        </authorList>
    </citation>
    <scope>NUCLEOTIDE SEQUENCE</scope>
</reference>
<keyword evidence="3" id="KW-1185">Reference proteome</keyword>
<feature type="signal peptide" evidence="1">
    <location>
        <begin position="1"/>
        <end position="22"/>
    </location>
</feature>
<evidence type="ECO:0000313" key="2">
    <source>
        <dbReference type="EMBL" id="GMN47575.1"/>
    </source>
</evidence>
<accession>A0AA88D7N6</accession>
<proteinExistence type="predicted"/>
<name>A0AA88D7N6_FICCA</name>
<dbReference type="Proteomes" id="UP001187192">
    <property type="component" value="Unassembled WGS sequence"/>
</dbReference>
<dbReference type="AlphaFoldDB" id="A0AA88D7N6"/>
<gene>
    <name evidence="2" type="ORF">TIFTF001_016752</name>
</gene>
<organism evidence="2 3">
    <name type="scientific">Ficus carica</name>
    <name type="common">Common fig</name>
    <dbReference type="NCBI Taxonomy" id="3494"/>
    <lineage>
        <taxon>Eukaryota</taxon>
        <taxon>Viridiplantae</taxon>
        <taxon>Streptophyta</taxon>
        <taxon>Embryophyta</taxon>
        <taxon>Tracheophyta</taxon>
        <taxon>Spermatophyta</taxon>
        <taxon>Magnoliopsida</taxon>
        <taxon>eudicotyledons</taxon>
        <taxon>Gunneridae</taxon>
        <taxon>Pentapetalae</taxon>
        <taxon>rosids</taxon>
        <taxon>fabids</taxon>
        <taxon>Rosales</taxon>
        <taxon>Moraceae</taxon>
        <taxon>Ficeae</taxon>
        <taxon>Ficus</taxon>
    </lineage>
</organism>
<feature type="chain" id="PRO_5041732799" description="Secreted protein" evidence="1">
    <location>
        <begin position="23"/>
        <end position="141"/>
    </location>
</feature>
<dbReference type="EMBL" id="BTGU01000026">
    <property type="protein sequence ID" value="GMN47575.1"/>
    <property type="molecule type" value="Genomic_DNA"/>
</dbReference>
<protein>
    <recommendedName>
        <fullName evidence="4">Secreted protein</fullName>
    </recommendedName>
</protein>
<sequence>MSATGTSMLKLVMALAFHANLGDPVGLNSECPRWVDMHQLYGHRTPNGLIPRVPPAMGASDRIGTVTGGVRCQATDAMCCARGLNSGLLMVHNGEYRTNSIVVVQHSSWGRNFGRSISSGQRYTATGSFAPLVNMGLHVLW</sequence>
<comment type="caution">
    <text evidence="2">The sequence shown here is derived from an EMBL/GenBank/DDBJ whole genome shotgun (WGS) entry which is preliminary data.</text>
</comment>
<evidence type="ECO:0008006" key="4">
    <source>
        <dbReference type="Google" id="ProtNLM"/>
    </source>
</evidence>
<evidence type="ECO:0000313" key="3">
    <source>
        <dbReference type="Proteomes" id="UP001187192"/>
    </source>
</evidence>